<evidence type="ECO:0000256" key="4">
    <source>
        <dbReference type="ARBA" id="ARBA00022777"/>
    </source>
</evidence>
<dbReference type="InterPro" id="IPR045270">
    <property type="entry name" value="STKc_AGC"/>
</dbReference>
<dbReference type="PROSITE" id="PS00107">
    <property type="entry name" value="PROTEIN_KINASE_ATP"/>
    <property type="match status" value="1"/>
</dbReference>
<dbReference type="GO" id="GO:0005524">
    <property type="term" value="F:ATP binding"/>
    <property type="evidence" value="ECO:0007669"/>
    <property type="project" value="UniProtKB-UniRule"/>
</dbReference>
<dbReference type="Gene3D" id="3.30.200.20">
    <property type="entry name" value="Phosphorylase Kinase, domain 1"/>
    <property type="match status" value="1"/>
</dbReference>
<evidence type="ECO:0000256" key="6">
    <source>
        <dbReference type="PROSITE-ProRule" id="PRU10141"/>
    </source>
</evidence>
<dbReference type="EMBL" id="HBGU01018768">
    <property type="protein sequence ID" value="CAD9430535.1"/>
    <property type="molecule type" value="Transcribed_RNA"/>
</dbReference>
<feature type="binding site" evidence="6">
    <location>
        <position position="55"/>
    </location>
    <ligand>
        <name>ATP</name>
        <dbReference type="ChEBI" id="CHEBI:30616"/>
    </ligand>
</feature>
<dbReference type="InterPro" id="IPR008271">
    <property type="entry name" value="Ser/Thr_kinase_AS"/>
</dbReference>
<keyword evidence="3 6" id="KW-0547">Nucleotide-binding</keyword>
<organism evidence="9">
    <name type="scientific">Haptolina brevifila</name>
    <dbReference type="NCBI Taxonomy" id="156173"/>
    <lineage>
        <taxon>Eukaryota</taxon>
        <taxon>Haptista</taxon>
        <taxon>Haptophyta</taxon>
        <taxon>Prymnesiophyceae</taxon>
        <taxon>Prymnesiales</taxon>
        <taxon>Prymnesiaceae</taxon>
        <taxon>Haptolina</taxon>
    </lineage>
</organism>
<accession>A0A7S2CMX0</accession>
<dbReference type="SMART" id="SM00220">
    <property type="entry name" value="S_TKc"/>
    <property type="match status" value="1"/>
</dbReference>
<dbReference type="PROSITE" id="PS00108">
    <property type="entry name" value="PROTEIN_KINASE_ST"/>
    <property type="match status" value="1"/>
</dbReference>
<evidence type="ECO:0000259" key="8">
    <source>
        <dbReference type="PROSITE" id="PS50011"/>
    </source>
</evidence>
<dbReference type="InterPro" id="IPR001245">
    <property type="entry name" value="Ser-Thr/Tyr_kinase_cat_dom"/>
</dbReference>
<evidence type="ECO:0000313" key="9">
    <source>
        <dbReference type="EMBL" id="CAD9430535.1"/>
    </source>
</evidence>
<protein>
    <recommendedName>
        <fullName evidence="8">Protein kinase domain-containing protein</fullName>
    </recommendedName>
</protein>
<dbReference type="GO" id="GO:0004674">
    <property type="term" value="F:protein serine/threonine kinase activity"/>
    <property type="evidence" value="ECO:0007669"/>
    <property type="project" value="UniProtKB-KW"/>
</dbReference>
<dbReference type="InterPro" id="IPR011009">
    <property type="entry name" value="Kinase-like_dom_sf"/>
</dbReference>
<dbReference type="CDD" id="cd05123">
    <property type="entry name" value="STKc_AGC"/>
    <property type="match status" value="1"/>
</dbReference>
<sequence length="353" mass="40003">MAARKAQELVHHLLMHSGAAWFQVHHLLGQGGFGKVLSVTRSDSGERFAMKAILKHGSASASTNSKMIKQAQVERRILRRVDHPFIIDLHCAFQTHDKLLLVLEICPGGDLKSHVSRCGRFPPEVAAFCAAQVLLALEYLHTHQIVHRDIKLENILLDGEGYVRVTDFNVAKLLEERRTFSMKGTLFCMAPEVIQKKGHDVSADFWSYGVLIYELLTGGPPFYSSDKQELKRQILGMSPRHFHVAFPPDMPTACRMLLQQLIVREPKLRLGARRQDIPIMKAHPFFGRLDWDRLFERQLPSPLKQSVEVVAQSRAARNQRYPLATCDHELAPSYLSRQSSALVEDWDYVAPTG</sequence>
<comment type="similarity">
    <text evidence="7">Belongs to the protein kinase superfamily.</text>
</comment>
<evidence type="ECO:0000256" key="5">
    <source>
        <dbReference type="ARBA" id="ARBA00022840"/>
    </source>
</evidence>
<dbReference type="PRINTS" id="PR00109">
    <property type="entry name" value="TYRKINASE"/>
</dbReference>
<evidence type="ECO:0000256" key="2">
    <source>
        <dbReference type="ARBA" id="ARBA00022679"/>
    </source>
</evidence>
<name>A0A7S2CMX0_9EUKA</name>
<dbReference type="SUPFAM" id="SSF56112">
    <property type="entry name" value="Protein kinase-like (PK-like)"/>
    <property type="match status" value="1"/>
</dbReference>
<dbReference type="PROSITE" id="PS50011">
    <property type="entry name" value="PROTEIN_KINASE_DOM"/>
    <property type="match status" value="1"/>
</dbReference>
<dbReference type="InterPro" id="IPR000719">
    <property type="entry name" value="Prot_kinase_dom"/>
</dbReference>
<proteinExistence type="inferred from homology"/>
<dbReference type="PANTHER" id="PTHR24353">
    <property type="entry name" value="CYCLIC NUCLEOTIDE-DEPENDENT PROTEIN KINASE"/>
    <property type="match status" value="1"/>
</dbReference>
<evidence type="ECO:0000256" key="1">
    <source>
        <dbReference type="ARBA" id="ARBA00022527"/>
    </source>
</evidence>
<dbReference type="Pfam" id="PF00069">
    <property type="entry name" value="Pkinase"/>
    <property type="match status" value="1"/>
</dbReference>
<reference evidence="9" key="1">
    <citation type="submission" date="2021-01" db="EMBL/GenBank/DDBJ databases">
        <authorList>
            <person name="Corre E."/>
            <person name="Pelletier E."/>
            <person name="Niang G."/>
            <person name="Scheremetjew M."/>
            <person name="Finn R."/>
            <person name="Kale V."/>
            <person name="Holt S."/>
            <person name="Cochrane G."/>
            <person name="Meng A."/>
            <person name="Brown T."/>
            <person name="Cohen L."/>
        </authorList>
    </citation>
    <scope>NUCLEOTIDE SEQUENCE</scope>
    <source>
        <strain evidence="9">UTEX LB 985</strain>
    </source>
</reference>
<feature type="domain" description="Protein kinase" evidence="8">
    <location>
        <begin position="22"/>
        <end position="286"/>
    </location>
</feature>
<keyword evidence="4" id="KW-0418">Kinase</keyword>
<dbReference type="Gene3D" id="1.10.510.10">
    <property type="entry name" value="Transferase(Phosphotransferase) domain 1"/>
    <property type="match status" value="1"/>
</dbReference>
<keyword evidence="2" id="KW-0808">Transferase</keyword>
<keyword evidence="1 7" id="KW-0723">Serine/threonine-protein kinase</keyword>
<dbReference type="InterPro" id="IPR017441">
    <property type="entry name" value="Protein_kinase_ATP_BS"/>
</dbReference>
<keyword evidence="5 6" id="KW-0067">ATP-binding</keyword>
<dbReference type="AlphaFoldDB" id="A0A7S2CMX0"/>
<evidence type="ECO:0000256" key="7">
    <source>
        <dbReference type="RuleBase" id="RU000304"/>
    </source>
</evidence>
<evidence type="ECO:0000256" key="3">
    <source>
        <dbReference type="ARBA" id="ARBA00022741"/>
    </source>
</evidence>
<gene>
    <name evidence="9" type="ORF">CBRE1094_LOCUS10210</name>
</gene>